<sequence length="224" mass="24270">MDDLEVPNFHHHGMETESETQDETPGEEQEIGEGGGRELVLNKERQQQQLVPKRRSTKDRHKKVDGRGRRIRMPALCAARIFQLTRELGHKSDGETIQWLLQQSESSIIAATGSGTVPASSFSVTSSGPISNQVQNVSVSSAVESRNGWSSEMWNAFENQGSGFGHMSIASMMSGGLPGLELGLSQDIGISNPLGFDHYNQQQIGRGSDSGGGDEVGGVNHHEM</sequence>
<proteinExistence type="predicted"/>
<evidence type="ECO:0000256" key="4">
    <source>
        <dbReference type="ARBA" id="ARBA00023163"/>
    </source>
</evidence>
<dbReference type="PANTHER" id="PTHR31072:SF91">
    <property type="entry name" value="TRANSCRIPTION FACTOR TCP6"/>
    <property type="match status" value="1"/>
</dbReference>
<feature type="compositionally biased region" description="Basic residues" evidence="6">
    <location>
        <begin position="52"/>
        <end position="70"/>
    </location>
</feature>
<evidence type="ECO:0000313" key="9">
    <source>
        <dbReference type="Proteomes" id="UP000036987"/>
    </source>
</evidence>
<keyword evidence="9" id="KW-1185">Reference proteome</keyword>
<reference evidence="9" key="1">
    <citation type="journal article" date="2016" name="Nature">
        <title>The genome of the seagrass Zostera marina reveals angiosperm adaptation to the sea.</title>
        <authorList>
            <person name="Olsen J.L."/>
            <person name="Rouze P."/>
            <person name="Verhelst B."/>
            <person name="Lin Y.-C."/>
            <person name="Bayer T."/>
            <person name="Collen J."/>
            <person name="Dattolo E."/>
            <person name="De Paoli E."/>
            <person name="Dittami S."/>
            <person name="Maumus F."/>
            <person name="Michel G."/>
            <person name="Kersting A."/>
            <person name="Lauritano C."/>
            <person name="Lohaus R."/>
            <person name="Toepel M."/>
            <person name="Tonon T."/>
            <person name="Vanneste K."/>
            <person name="Amirebrahimi M."/>
            <person name="Brakel J."/>
            <person name="Bostroem C."/>
            <person name="Chovatia M."/>
            <person name="Grimwood J."/>
            <person name="Jenkins J.W."/>
            <person name="Jueterbock A."/>
            <person name="Mraz A."/>
            <person name="Stam W.T."/>
            <person name="Tice H."/>
            <person name="Bornberg-Bauer E."/>
            <person name="Green P.J."/>
            <person name="Pearson G.A."/>
            <person name="Procaccini G."/>
            <person name="Duarte C.M."/>
            <person name="Schmutz J."/>
            <person name="Reusch T.B.H."/>
            <person name="Van de Peer Y."/>
        </authorList>
    </citation>
    <scope>NUCLEOTIDE SEQUENCE [LARGE SCALE GENOMIC DNA]</scope>
    <source>
        <strain evidence="9">cv. Finnish</strain>
    </source>
</reference>
<keyword evidence="3" id="KW-0238">DNA-binding</keyword>
<keyword evidence="4" id="KW-0804">Transcription</keyword>
<dbReference type="GO" id="GO:0005634">
    <property type="term" value="C:nucleus"/>
    <property type="evidence" value="ECO:0000318"/>
    <property type="project" value="GO_Central"/>
</dbReference>
<dbReference type="InterPro" id="IPR017887">
    <property type="entry name" value="TF_TCP_subgr"/>
</dbReference>
<evidence type="ECO:0000256" key="3">
    <source>
        <dbReference type="ARBA" id="ARBA00023125"/>
    </source>
</evidence>
<dbReference type="OrthoDB" id="1911901at2759"/>
<evidence type="ECO:0000256" key="2">
    <source>
        <dbReference type="ARBA" id="ARBA00023015"/>
    </source>
</evidence>
<keyword evidence="2" id="KW-0805">Transcription regulation</keyword>
<protein>
    <submittedName>
        <fullName evidence="8">TCP transcription factor 18</fullName>
    </submittedName>
</protein>
<organism evidence="8 9">
    <name type="scientific">Zostera marina</name>
    <name type="common">Eelgrass</name>
    <dbReference type="NCBI Taxonomy" id="29655"/>
    <lineage>
        <taxon>Eukaryota</taxon>
        <taxon>Viridiplantae</taxon>
        <taxon>Streptophyta</taxon>
        <taxon>Embryophyta</taxon>
        <taxon>Tracheophyta</taxon>
        <taxon>Spermatophyta</taxon>
        <taxon>Magnoliopsida</taxon>
        <taxon>Liliopsida</taxon>
        <taxon>Zosteraceae</taxon>
        <taxon>Zostera</taxon>
    </lineage>
</organism>
<dbReference type="GO" id="GO:0043565">
    <property type="term" value="F:sequence-specific DNA binding"/>
    <property type="evidence" value="ECO:0000318"/>
    <property type="project" value="GO_Central"/>
</dbReference>
<feature type="compositionally biased region" description="Acidic residues" evidence="6">
    <location>
        <begin position="16"/>
        <end position="31"/>
    </location>
</feature>
<dbReference type="EMBL" id="LFYR01000932">
    <property type="protein sequence ID" value="KMZ67014.1"/>
    <property type="molecule type" value="Genomic_DNA"/>
</dbReference>
<accession>A0A0K9PDF8</accession>
<comment type="subcellular location">
    <subcellularLocation>
        <location evidence="1">Nucleus</location>
    </subcellularLocation>
</comment>
<evidence type="ECO:0000259" key="7">
    <source>
        <dbReference type="PROSITE" id="PS51369"/>
    </source>
</evidence>
<name>A0A0K9PDF8_ZOSMR</name>
<dbReference type="AlphaFoldDB" id="A0A0K9PDF8"/>
<dbReference type="PANTHER" id="PTHR31072">
    <property type="entry name" value="TRANSCRIPTION FACTOR TCP4-RELATED"/>
    <property type="match status" value="1"/>
</dbReference>
<evidence type="ECO:0000313" key="8">
    <source>
        <dbReference type="EMBL" id="KMZ67014.1"/>
    </source>
</evidence>
<evidence type="ECO:0000256" key="6">
    <source>
        <dbReference type="SAM" id="MobiDB-lite"/>
    </source>
</evidence>
<feature type="region of interest" description="Disordered" evidence="6">
    <location>
        <begin position="204"/>
        <end position="224"/>
    </location>
</feature>
<dbReference type="Proteomes" id="UP000036987">
    <property type="component" value="Unassembled WGS sequence"/>
</dbReference>
<feature type="domain" description="TCP" evidence="7">
    <location>
        <begin position="57"/>
        <end position="111"/>
    </location>
</feature>
<keyword evidence="5" id="KW-0539">Nucleus</keyword>
<evidence type="ECO:0000256" key="5">
    <source>
        <dbReference type="ARBA" id="ARBA00023242"/>
    </source>
</evidence>
<comment type="caution">
    <text evidence="8">The sequence shown here is derived from an EMBL/GenBank/DDBJ whole genome shotgun (WGS) entry which is preliminary data.</text>
</comment>
<dbReference type="Pfam" id="PF03634">
    <property type="entry name" value="TCP"/>
    <property type="match status" value="1"/>
</dbReference>
<dbReference type="GO" id="GO:0003700">
    <property type="term" value="F:DNA-binding transcription factor activity"/>
    <property type="evidence" value="ECO:0000318"/>
    <property type="project" value="GO_Central"/>
</dbReference>
<feature type="region of interest" description="Disordered" evidence="6">
    <location>
        <begin position="1"/>
        <end position="70"/>
    </location>
</feature>
<gene>
    <name evidence="8" type="ORF">ZOSMA_27G00610</name>
</gene>
<dbReference type="PROSITE" id="PS51369">
    <property type="entry name" value="TCP"/>
    <property type="match status" value="1"/>
</dbReference>
<dbReference type="InterPro" id="IPR005333">
    <property type="entry name" value="Transcription_factor_TCP"/>
</dbReference>
<evidence type="ECO:0000256" key="1">
    <source>
        <dbReference type="ARBA" id="ARBA00004123"/>
    </source>
</evidence>